<proteinExistence type="predicted"/>
<reference evidence="1" key="1">
    <citation type="submission" date="2022-11" db="EMBL/GenBank/DDBJ databases">
        <title>Genome Resource of Sclerotinia nivalis Strain SnTB1, a Plant Pathogen Isolated from American Ginseng.</title>
        <authorList>
            <person name="Fan S."/>
        </authorList>
    </citation>
    <scope>NUCLEOTIDE SEQUENCE</scope>
    <source>
        <strain evidence="1">SnTB1</strain>
    </source>
</reference>
<name>A0A9X0AIK6_9HELO</name>
<comment type="caution">
    <text evidence="1">The sequence shown here is derived from an EMBL/GenBank/DDBJ whole genome shotgun (WGS) entry which is preliminary data.</text>
</comment>
<sequence length="146" mass="16735">MIHRIAFYPIPSINKQISPSQISETQTTDTKILKITQENPPSIHPLTHFVFQMKNNQKSKILPSSDEPRSSPVSTPVFPSTLSFLSFLLWNFDRASRTLHAGLTAHFKFPFCTYVPHRIVSYVPEKLFLAILCTITVRLRGESQMY</sequence>
<dbReference type="AlphaFoldDB" id="A0A9X0AIK6"/>
<protein>
    <submittedName>
        <fullName evidence="1">Uncharacterized protein</fullName>
    </submittedName>
</protein>
<evidence type="ECO:0000313" key="2">
    <source>
        <dbReference type="Proteomes" id="UP001152300"/>
    </source>
</evidence>
<keyword evidence="2" id="KW-1185">Reference proteome</keyword>
<gene>
    <name evidence="1" type="ORF">OCU04_008540</name>
</gene>
<evidence type="ECO:0000313" key="1">
    <source>
        <dbReference type="EMBL" id="KAJ8063310.1"/>
    </source>
</evidence>
<organism evidence="1 2">
    <name type="scientific">Sclerotinia nivalis</name>
    <dbReference type="NCBI Taxonomy" id="352851"/>
    <lineage>
        <taxon>Eukaryota</taxon>
        <taxon>Fungi</taxon>
        <taxon>Dikarya</taxon>
        <taxon>Ascomycota</taxon>
        <taxon>Pezizomycotina</taxon>
        <taxon>Leotiomycetes</taxon>
        <taxon>Helotiales</taxon>
        <taxon>Sclerotiniaceae</taxon>
        <taxon>Sclerotinia</taxon>
    </lineage>
</organism>
<dbReference type="EMBL" id="JAPEIS010000009">
    <property type="protein sequence ID" value="KAJ8063310.1"/>
    <property type="molecule type" value="Genomic_DNA"/>
</dbReference>
<accession>A0A9X0AIK6</accession>
<dbReference type="Proteomes" id="UP001152300">
    <property type="component" value="Unassembled WGS sequence"/>
</dbReference>